<dbReference type="InterPro" id="IPR041555">
    <property type="entry name" value="MG3"/>
</dbReference>
<dbReference type="SUPFAM" id="SSF48239">
    <property type="entry name" value="Terpenoid cyclases/Protein prenyltransferases"/>
    <property type="match status" value="1"/>
</dbReference>
<protein>
    <recommendedName>
        <fullName evidence="4">tRNA wybutosine-synthesizing protein 3 homolog</fullName>
        <ecNumber evidence="3">2.1.1.282</ecNumber>
    </recommendedName>
</protein>
<dbReference type="Gene3D" id="3.30.1960.10">
    <property type="entry name" value="tRNA wybutosine-synthesizing-like"/>
    <property type="match status" value="1"/>
</dbReference>
<evidence type="ECO:0000256" key="7">
    <source>
        <dbReference type="ARBA" id="ARBA00022679"/>
    </source>
</evidence>
<dbReference type="UniPathway" id="UPA00375"/>
<evidence type="ECO:0000259" key="14">
    <source>
        <dbReference type="SMART" id="SM01359"/>
    </source>
</evidence>
<feature type="domain" description="Alpha-2-macroglobulin" evidence="15">
    <location>
        <begin position="738"/>
        <end position="839"/>
    </location>
</feature>
<comment type="catalytic activity">
    <reaction evidence="12">
        <text>4-demethyl-7-[(3S)-3-amino-3-carboxypropyl]wyosine(37) in tRNA(Phe) + S-adenosyl-L-methionine = 7-[(3S)-3-amino-3-carboxypropyl]wyosine(37) in tRNA(Phe) + S-adenosyl-L-homocysteine + H(+)</text>
        <dbReference type="Rhea" id="RHEA:36635"/>
        <dbReference type="Rhea" id="RHEA-COMP:10378"/>
        <dbReference type="Rhea" id="RHEA-COMP:10379"/>
        <dbReference type="ChEBI" id="CHEBI:15378"/>
        <dbReference type="ChEBI" id="CHEBI:57856"/>
        <dbReference type="ChEBI" id="CHEBI:59789"/>
        <dbReference type="ChEBI" id="CHEBI:73543"/>
        <dbReference type="ChEBI" id="CHEBI:73550"/>
        <dbReference type="EC" id="2.1.1.282"/>
    </reaction>
</comment>
<dbReference type="GO" id="GO:0004866">
    <property type="term" value="F:endopeptidase inhibitor activity"/>
    <property type="evidence" value="ECO:0007669"/>
    <property type="project" value="InterPro"/>
</dbReference>
<evidence type="ECO:0000256" key="13">
    <source>
        <dbReference type="PROSITE-ProRule" id="PRU00124"/>
    </source>
</evidence>
<dbReference type="SMART" id="SM01361">
    <property type="entry name" value="A2M_recep"/>
    <property type="match status" value="1"/>
</dbReference>
<dbReference type="SUPFAM" id="SSF57424">
    <property type="entry name" value="LDL receptor-like module"/>
    <property type="match status" value="1"/>
</dbReference>
<dbReference type="InterPro" id="IPR050473">
    <property type="entry name" value="A2M/Complement_sys"/>
</dbReference>
<keyword evidence="9" id="KW-0819">tRNA processing</keyword>
<comment type="function">
    <text evidence="11">Probable S-adenosyl-L-methionine-dependent methyltransferase that acts as a component of the wybutosine biosynthesis pathway. Wybutosine is a hyper modified guanosine with a tricyclic base found at the 3'-position adjacent to the anticodon of eukaryotic phenylalanine tRNA.</text>
</comment>
<organism evidence="17 18">
    <name type="scientific">Dinothrombium tinctorium</name>
    <dbReference type="NCBI Taxonomy" id="1965070"/>
    <lineage>
        <taxon>Eukaryota</taxon>
        <taxon>Metazoa</taxon>
        <taxon>Ecdysozoa</taxon>
        <taxon>Arthropoda</taxon>
        <taxon>Chelicerata</taxon>
        <taxon>Arachnida</taxon>
        <taxon>Acari</taxon>
        <taxon>Acariformes</taxon>
        <taxon>Trombidiformes</taxon>
        <taxon>Prostigmata</taxon>
        <taxon>Anystina</taxon>
        <taxon>Parasitengona</taxon>
        <taxon>Trombidioidea</taxon>
        <taxon>Trombidiidae</taxon>
        <taxon>Dinothrombium</taxon>
    </lineage>
</organism>
<sequence length="1643" mass="186373">MPRIRQSQYVIIASSEIRPGQIYRIVVTLVSSFSPLNFVASLQCNGEEIAGGKEENVKPGDDTLIMFQIPLNARPCNYRLQLEGNANGVLGGPGFINTAVVNYSHSFLALNSSENSSFTPEYANEAIHRRNRRIFTCYVVKRWVSVYPFQGFASLLFQLPGDYPKGWWKIRVVALKQVEEKSILMERWFSDVFDVDVSLPAFVEIDNEKIEGCVNANYTNFTPVTANVTITVILRPAITSTADRLNGDSREVVITTISTPQFKGSFKFSIEISEIIKQAFPLHVLGSDVEFQAKVTELFSGTTVNGYAVSRIINSTIVMRFLDSQPAVFKPGMPFTTHVAVTYNDNVPIQAHKLLASTLEIFPSFRVVNKDDPLVNSKKVAFDANGVAKIDFIIPRNIEKFTLRAVYKDGVQEIYSTLTAISTYSPTKRFIQISTSTELGLPGDYAIFHVRADFYMEFFNYVVIAKGTILFSGKEKVKGMIRSITTFAIAISTEMSPNCRVFVYHVTSDGEIISDSVNLPVQGISRKKLELNLNKKQDRKGNLIELVPQLAMGSIIGMSAIDMNLDDVQSYNDISYTKAATNLYEFENVPQKRIVFRNRLGRSEKVIYYPTANNGRDGEEIFSFSDLVVFTNLKLAVMQNSCANPYISYMNASIKPVTFSPILEKKADLNSIPERRNTEAILQQRMYRCLSDDRCYSFKSRCDGKRDCSDGSDEMNCEFSTKDDEKLLQFLLYRRNRNFYFFDSTGGDFAWEDTYTGYNIDNYVAVEVPKRPVMWHFNAIGMTLEYGLSLLESPVEYSSVRPFFMIVEYPEVINLGEQVGIMVALFNYQPFEIRADVILEESIDYCFVLVGEMGLVSHYKPDLICNKKYQHLVYIKAQSSKIVPVPIVAVTKGKIQVTIIGRTQVGKEREEIFIDVITDGASVSVHTSFLLDMRSQAYLLKYININVTDDPVIPYQVYRRFIYDTPEAEVSVIGDVVGAPAYDEQNIVTYSSLGIAKPAKSGELFMFNFAYHYNTLLYLRLTDQLTAKDTRRWLQLLNQDYVYQLTYFKDDAFTMFQREGSVWLSAYCAKIYYSAQYAEWENLLFIDPIIIEKSIRFVLNHQDKSGFFYEPSKNISSFRYTPVALTSHVLRTLSKVSALPGNIGVHIANGKKAAVTYLEKQMPQIESPYELAIATLALTEAGSVESKYGFNRLDYIKKTVEGMIYWSPKKLKGQNIKYENQRAFVDPRLPERYDSEAIEATAYALMVYIRFGGLIQDRIVKWLNFMRQHHEGFTSTYDTIIAIEALIEFSFRTNERSITNMQLNLEPSVTPEKSTNLHLTPNNLAEQVHIPIGPPVYGHVTAVAQGAGLAIIQLSTKYNVDFDFLLLKPPVKAFDIDVTITSSGRNKSTIAIHACAKWLLLSESKQSDIAVMELAIPTGYLQHKSVIDRYVAKGIVPNLRKAKILPNSAVFMFDYLHQQWTCIDVSLDRWFPVANMTRYLKAKVSELNRPALFTEKVLDFLVLNLLNICEVCGSFQCPYCPYYSNTKLLFPNALENHGDNAVLLFEPFILHVCCDSLQMSQSLLHTALESGFRNSGITISKRNRIMVAVRSTHSLQVPLSLDGKLLVSNEYIEFVINQANEQLKENFNKIDKFYTNLNNFLSI</sequence>
<dbReference type="InterPro" id="IPR040839">
    <property type="entry name" value="MG4"/>
</dbReference>
<evidence type="ECO:0000313" key="17">
    <source>
        <dbReference type="EMBL" id="RWS10332.1"/>
    </source>
</evidence>
<feature type="domain" description="Alpha-2-macroglobulin bait region" evidence="14">
    <location>
        <begin position="431"/>
        <end position="568"/>
    </location>
</feature>
<dbReference type="InterPro" id="IPR036602">
    <property type="entry name" value="tRNA_yW-synthesising-like_sf"/>
</dbReference>
<dbReference type="CDD" id="cd00112">
    <property type="entry name" value="LDLa"/>
    <property type="match status" value="1"/>
</dbReference>
<dbReference type="SMART" id="SM01360">
    <property type="entry name" value="A2M"/>
    <property type="match status" value="1"/>
</dbReference>
<feature type="disulfide bond" evidence="13">
    <location>
        <begin position="702"/>
        <end position="717"/>
    </location>
</feature>
<dbReference type="InterPro" id="IPR013783">
    <property type="entry name" value="Ig-like_fold"/>
</dbReference>
<proteinExistence type="predicted"/>
<dbReference type="SUPFAM" id="SSF111278">
    <property type="entry name" value="SSo0622-like"/>
    <property type="match status" value="1"/>
</dbReference>
<reference evidence="17 18" key="1">
    <citation type="journal article" date="2018" name="Gigascience">
        <title>Genomes of trombidid mites reveal novel predicted allergens and laterally-transferred genes associated with secondary metabolism.</title>
        <authorList>
            <person name="Dong X."/>
            <person name="Chaisiri K."/>
            <person name="Xia D."/>
            <person name="Armstrong S.D."/>
            <person name="Fang Y."/>
            <person name="Donnelly M.J."/>
            <person name="Kadowaki T."/>
            <person name="McGarry J.W."/>
            <person name="Darby A.C."/>
            <person name="Makepeace B.L."/>
        </authorList>
    </citation>
    <scope>NUCLEOTIDE SEQUENCE [LARGE SCALE GENOMIC DNA]</scope>
    <source>
        <strain evidence="17">UoL-WK</strain>
    </source>
</reference>
<dbReference type="STRING" id="1965070.A0A3S3PY67"/>
<dbReference type="GO" id="GO:0008033">
    <property type="term" value="P:tRNA processing"/>
    <property type="evidence" value="ECO:0007669"/>
    <property type="project" value="UniProtKB-KW"/>
</dbReference>
<dbReference type="EMBL" id="NCKU01002132">
    <property type="protein sequence ID" value="RWS10332.1"/>
    <property type="molecule type" value="Genomic_DNA"/>
</dbReference>
<name>A0A3S3PY67_9ACAR</name>
<dbReference type="GO" id="GO:0005615">
    <property type="term" value="C:extracellular space"/>
    <property type="evidence" value="ECO:0007669"/>
    <property type="project" value="InterPro"/>
</dbReference>
<dbReference type="InterPro" id="IPR001599">
    <property type="entry name" value="Macroglobln_a2"/>
</dbReference>
<dbReference type="InterPro" id="IPR008930">
    <property type="entry name" value="Terpenoid_cyclase/PrenylTrfase"/>
</dbReference>
<dbReference type="InterPro" id="IPR009048">
    <property type="entry name" value="A-macroglobulin_rcpt-bd"/>
</dbReference>
<accession>A0A3S3PY67</accession>
<dbReference type="Pfam" id="PF17789">
    <property type="entry name" value="MG4"/>
    <property type="match status" value="1"/>
</dbReference>
<dbReference type="Gene3D" id="2.60.40.690">
    <property type="entry name" value="Alpha-macroglobulin, receptor-binding domain"/>
    <property type="match status" value="1"/>
</dbReference>
<dbReference type="PROSITE" id="PS50068">
    <property type="entry name" value="LDLRA_2"/>
    <property type="match status" value="1"/>
</dbReference>
<dbReference type="SUPFAM" id="SSF49410">
    <property type="entry name" value="Alpha-macroglobulin receptor domain"/>
    <property type="match status" value="1"/>
</dbReference>
<dbReference type="InterPro" id="IPR036055">
    <property type="entry name" value="LDL_receptor-like_sf"/>
</dbReference>
<evidence type="ECO:0000256" key="9">
    <source>
        <dbReference type="ARBA" id="ARBA00022694"/>
    </source>
</evidence>
<gene>
    <name evidence="17" type="ORF">B4U79_00090</name>
</gene>
<dbReference type="Pfam" id="PF17791">
    <property type="entry name" value="MG3"/>
    <property type="match status" value="1"/>
</dbReference>
<evidence type="ECO:0000259" key="16">
    <source>
        <dbReference type="SMART" id="SM01361"/>
    </source>
</evidence>
<dbReference type="PANTHER" id="PTHR11412">
    <property type="entry name" value="MACROGLOBULIN / COMPLEMENT"/>
    <property type="match status" value="1"/>
</dbReference>
<evidence type="ECO:0000256" key="4">
    <source>
        <dbReference type="ARBA" id="ARBA00016536"/>
    </source>
</evidence>
<keyword evidence="10 13" id="KW-1015">Disulfide bond</keyword>
<dbReference type="SMART" id="SM01359">
    <property type="entry name" value="A2M_N_2"/>
    <property type="match status" value="1"/>
</dbReference>
<dbReference type="OrthoDB" id="6488702at2759"/>
<keyword evidence="18" id="KW-1185">Reference proteome</keyword>
<evidence type="ECO:0000256" key="3">
    <source>
        <dbReference type="ARBA" id="ARBA00012750"/>
    </source>
</evidence>
<keyword evidence="7" id="KW-0808">Transferase</keyword>
<dbReference type="Proteomes" id="UP000285301">
    <property type="component" value="Unassembled WGS sequence"/>
</dbReference>
<dbReference type="Pfam" id="PF00207">
    <property type="entry name" value="A2M"/>
    <property type="match status" value="1"/>
</dbReference>
<evidence type="ECO:0000313" key="18">
    <source>
        <dbReference type="Proteomes" id="UP000285301"/>
    </source>
</evidence>
<dbReference type="InterPro" id="IPR002172">
    <property type="entry name" value="LDrepeatLR_classA_rpt"/>
</dbReference>
<dbReference type="Pfam" id="PF07703">
    <property type="entry name" value="A2M_BRD"/>
    <property type="match status" value="1"/>
</dbReference>
<dbReference type="InterPro" id="IPR011625">
    <property type="entry name" value="A2M_N_BRD"/>
</dbReference>
<feature type="domain" description="Alpha-macroglobulin receptor-binding" evidence="16">
    <location>
        <begin position="1407"/>
        <end position="1498"/>
    </location>
</feature>
<dbReference type="InterPro" id="IPR036595">
    <property type="entry name" value="A-macroglobulin_rcpt-bd_sf"/>
</dbReference>
<dbReference type="Gene3D" id="4.10.400.10">
    <property type="entry name" value="Low-density Lipoprotein Receptor"/>
    <property type="match status" value="1"/>
</dbReference>
<evidence type="ECO:0000259" key="15">
    <source>
        <dbReference type="SMART" id="SM01360"/>
    </source>
</evidence>
<evidence type="ECO:0000256" key="2">
    <source>
        <dbReference type="ARBA" id="ARBA00004797"/>
    </source>
</evidence>
<keyword evidence="5" id="KW-0964">Secreted</keyword>
<comment type="subcellular location">
    <subcellularLocation>
        <location evidence="1">Secreted</location>
    </subcellularLocation>
</comment>
<dbReference type="Gene3D" id="2.60.40.1930">
    <property type="match status" value="1"/>
</dbReference>
<dbReference type="Gene3D" id="2.60.40.2950">
    <property type="match status" value="1"/>
</dbReference>
<dbReference type="Pfam" id="PF07677">
    <property type="entry name" value="A2M_recep"/>
    <property type="match status" value="1"/>
</dbReference>
<dbReference type="EC" id="2.1.1.282" evidence="3"/>
<comment type="caution">
    <text evidence="13">Lacks conserved residue(s) required for the propagation of feature annotation.</text>
</comment>
<dbReference type="Gene3D" id="2.60.40.10">
    <property type="entry name" value="Immunoglobulins"/>
    <property type="match status" value="2"/>
</dbReference>
<feature type="non-terminal residue" evidence="17">
    <location>
        <position position="1643"/>
    </location>
</feature>
<evidence type="ECO:0000256" key="8">
    <source>
        <dbReference type="ARBA" id="ARBA00022691"/>
    </source>
</evidence>
<dbReference type="PANTHER" id="PTHR11412:SF146">
    <property type="entry name" value="CD109 ANTIGEN"/>
    <property type="match status" value="1"/>
</dbReference>
<evidence type="ECO:0000256" key="12">
    <source>
        <dbReference type="ARBA" id="ARBA00049202"/>
    </source>
</evidence>
<dbReference type="GO" id="GO:0008168">
    <property type="term" value="F:methyltransferase activity"/>
    <property type="evidence" value="ECO:0007669"/>
    <property type="project" value="UniProtKB-KW"/>
</dbReference>
<evidence type="ECO:0000256" key="11">
    <source>
        <dbReference type="ARBA" id="ARBA00025378"/>
    </source>
</evidence>
<dbReference type="InterPro" id="IPR011626">
    <property type="entry name" value="Alpha-macroglobulin_TED"/>
</dbReference>
<keyword evidence="8" id="KW-0949">S-adenosyl-L-methionine</keyword>
<dbReference type="InterPro" id="IPR003827">
    <property type="entry name" value="tRNA_yW-synthesising"/>
</dbReference>
<keyword evidence="6" id="KW-0489">Methyltransferase</keyword>
<comment type="caution">
    <text evidence="17">The sequence shown here is derived from an EMBL/GenBank/DDBJ whole genome shotgun (WGS) entry which is preliminary data.</text>
</comment>
<evidence type="ECO:0000256" key="10">
    <source>
        <dbReference type="ARBA" id="ARBA00023157"/>
    </source>
</evidence>
<evidence type="ECO:0000256" key="6">
    <source>
        <dbReference type="ARBA" id="ARBA00022603"/>
    </source>
</evidence>
<evidence type="ECO:0000256" key="1">
    <source>
        <dbReference type="ARBA" id="ARBA00004613"/>
    </source>
</evidence>
<dbReference type="Pfam" id="PF02676">
    <property type="entry name" value="TYW3"/>
    <property type="match status" value="1"/>
</dbReference>
<dbReference type="GO" id="GO:0032259">
    <property type="term" value="P:methylation"/>
    <property type="evidence" value="ECO:0007669"/>
    <property type="project" value="UniProtKB-KW"/>
</dbReference>
<comment type="pathway">
    <text evidence="2">tRNA modification; wybutosine-tRNA(Phe) biosynthesis.</text>
</comment>
<dbReference type="Gene3D" id="1.50.10.20">
    <property type="match status" value="1"/>
</dbReference>
<dbReference type="SMART" id="SM00192">
    <property type="entry name" value="LDLa"/>
    <property type="match status" value="1"/>
</dbReference>
<dbReference type="Pfam" id="PF07678">
    <property type="entry name" value="TED_complement"/>
    <property type="match status" value="1"/>
</dbReference>
<evidence type="ECO:0000256" key="5">
    <source>
        <dbReference type="ARBA" id="ARBA00022525"/>
    </source>
</evidence>